<dbReference type="PATRIC" id="fig|693.5.peg.1398"/>
<dbReference type="RefSeq" id="WP_053395030.1">
    <property type="nucleotide sequence ID" value="NZ_LHPJ01000005.1"/>
</dbReference>
<dbReference type="AlphaFoldDB" id="A0A0M0HSM2"/>
<evidence type="ECO:0000313" key="2">
    <source>
        <dbReference type="Proteomes" id="UP000037515"/>
    </source>
</evidence>
<comment type="caution">
    <text evidence="1">The sequence shown here is derived from an EMBL/GenBank/DDBJ whole genome shotgun (WGS) entry which is preliminary data.</text>
</comment>
<organism evidence="1 2">
    <name type="scientific">Vibrio nereis</name>
    <dbReference type="NCBI Taxonomy" id="693"/>
    <lineage>
        <taxon>Bacteria</taxon>
        <taxon>Pseudomonadati</taxon>
        <taxon>Pseudomonadota</taxon>
        <taxon>Gammaproteobacteria</taxon>
        <taxon>Vibrionales</taxon>
        <taxon>Vibrionaceae</taxon>
        <taxon>Vibrio</taxon>
    </lineage>
</organism>
<keyword evidence="2" id="KW-1185">Reference proteome</keyword>
<evidence type="ECO:0000313" key="1">
    <source>
        <dbReference type="EMBL" id="KOO04618.1"/>
    </source>
</evidence>
<dbReference type="Proteomes" id="UP000037515">
    <property type="component" value="Unassembled WGS sequence"/>
</dbReference>
<dbReference type="InterPro" id="IPR025284">
    <property type="entry name" value="DUF4144"/>
</dbReference>
<dbReference type="Pfam" id="PF13642">
    <property type="entry name" value="DUF4144"/>
    <property type="match status" value="1"/>
</dbReference>
<protein>
    <submittedName>
        <fullName evidence="1">Uncharacterized protein</fullName>
    </submittedName>
</protein>
<gene>
    <name evidence="1" type="ORF">AKJ17_06845</name>
</gene>
<dbReference type="OrthoDB" id="5771593at2"/>
<dbReference type="Gene3D" id="2.40.10.320">
    <property type="entry name" value="Uncharacterised protein PF13642 yp_926445, N-terminal domain"/>
    <property type="match status" value="1"/>
</dbReference>
<dbReference type="EMBL" id="LHPJ01000005">
    <property type="protein sequence ID" value="KOO04618.1"/>
    <property type="molecule type" value="Genomic_DNA"/>
</dbReference>
<name>A0A0M0HSM2_VIBNE</name>
<reference evidence="2" key="1">
    <citation type="submission" date="2015-08" db="EMBL/GenBank/DDBJ databases">
        <title>Vibrio galatheae sp. nov., a novel member of the Vibrionaceae family isolated from the Solomon Islands.</title>
        <authorList>
            <person name="Giubergia S."/>
            <person name="Machado H."/>
            <person name="Mateiu R.V."/>
            <person name="Gram L."/>
        </authorList>
    </citation>
    <scope>NUCLEOTIDE SEQUENCE [LARGE SCALE GENOMIC DNA]</scope>
    <source>
        <strain evidence="2">DSM 19584</strain>
    </source>
</reference>
<sequence>MVHWPGILKLDGDDELIYIADHEAFMCECNEMILQERDKLIDCEGQTYLIDIKNEEQPLQLCETRLSVSQVTSLIQEHEFANAQVCIIKIQFTSIEQAIKAVAN</sequence>
<proteinExistence type="predicted"/>
<accession>A0A0M0HSM2</accession>
<dbReference type="STRING" id="693.AKJ17_06845"/>